<name>A0A151J4T8_9HYME</name>
<dbReference type="EMBL" id="KQ980139">
    <property type="protein sequence ID" value="KYN17543.1"/>
    <property type="molecule type" value="Genomic_DNA"/>
</dbReference>
<organism evidence="1 2">
    <name type="scientific">Trachymyrmex cornetzi</name>
    <dbReference type="NCBI Taxonomy" id="471704"/>
    <lineage>
        <taxon>Eukaryota</taxon>
        <taxon>Metazoa</taxon>
        <taxon>Ecdysozoa</taxon>
        <taxon>Arthropoda</taxon>
        <taxon>Hexapoda</taxon>
        <taxon>Insecta</taxon>
        <taxon>Pterygota</taxon>
        <taxon>Neoptera</taxon>
        <taxon>Endopterygota</taxon>
        <taxon>Hymenoptera</taxon>
        <taxon>Apocrita</taxon>
        <taxon>Aculeata</taxon>
        <taxon>Formicoidea</taxon>
        <taxon>Formicidae</taxon>
        <taxon>Myrmicinae</taxon>
        <taxon>Trachymyrmex</taxon>
    </lineage>
</organism>
<reference evidence="1 2" key="1">
    <citation type="submission" date="2015-09" db="EMBL/GenBank/DDBJ databases">
        <title>Trachymyrmex cornetzi WGS genome.</title>
        <authorList>
            <person name="Nygaard S."/>
            <person name="Hu H."/>
            <person name="Boomsma J."/>
            <person name="Zhang G."/>
        </authorList>
    </citation>
    <scope>NUCLEOTIDE SEQUENCE [LARGE SCALE GENOMIC DNA]</scope>
    <source>
        <strain evidence="1">Tcor2-1</strain>
        <tissue evidence="1">Whole body</tissue>
    </source>
</reference>
<accession>A0A151J4T8</accession>
<evidence type="ECO:0000313" key="2">
    <source>
        <dbReference type="Proteomes" id="UP000078492"/>
    </source>
</evidence>
<protein>
    <submittedName>
        <fullName evidence="1">Uncharacterized protein</fullName>
    </submittedName>
</protein>
<proteinExistence type="predicted"/>
<dbReference type="Proteomes" id="UP000078492">
    <property type="component" value="Unassembled WGS sequence"/>
</dbReference>
<feature type="non-terminal residue" evidence="1">
    <location>
        <position position="1"/>
    </location>
</feature>
<keyword evidence="2" id="KW-1185">Reference proteome</keyword>
<sequence length="97" mass="10659">YLTSSGTTSWAATPNVLTDDIRCTGDINTSADGDNWCCWQRQRAAFEVVPVAVLERLRVMMVVTAVARQSVQVGRARATTVGIVLLAARRRVRADEH</sequence>
<dbReference type="AlphaFoldDB" id="A0A151J4T8"/>
<evidence type="ECO:0000313" key="1">
    <source>
        <dbReference type="EMBL" id="KYN17543.1"/>
    </source>
</evidence>
<gene>
    <name evidence="1" type="ORF">ALC57_10165</name>
</gene>